<dbReference type="Gene3D" id="3.40.30.10">
    <property type="entry name" value="Glutaredoxin"/>
    <property type="match status" value="1"/>
</dbReference>
<dbReference type="PANTHER" id="PTHR43968">
    <property type="match status" value="1"/>
</dbReference>
<evidence type="ECO:0000259" key="3">
    <source>
        <dbReference type="PROSITE" id="PS50405"/>
    </source>
</evidence>
<dbReference type="InterPro" id="IPR040079">
    <property type="entry name" value="Glutathione_S-Trfase"/>
</dbReference>
<proteinExistence type="predicted"/>
<dbReference type="InterPro" id="IPR010987">
    <property type="entry name" value="Glutathione-S-Trfase_C-like"/>
</dbReference>
<dbReference type="GO" id="GO:0005737">
    <property type="term" value="C:cytoplasm"/>
    <property type="evidence" value="ECO:0007669"/>
    <property type="project" value="TreeGrafter"/>
</dbReference>
<dbReference type="AlphaFoldDB" id="A0AAW1PNX1"/>
<dbReference type="SUPFAM" id="SSF47616">
    <property type="entry name" value="GST C-terminal domain-like"/>
    <property type="match status" value="1"/>
</dbReference>
<name>A0AAW1PNX1_9CHLO</name>
<accession>A0AAW1PNX1</accession>
<comment type="caution">
    <text evidence="4">The sequence shown here is derived from an EMBL/GenBank/DDBJ whole genome shotgun (WGS) entry which is preliminary data.</text>
</comment>
<dbReference type="InterPro" id="IPR036282">
    <property type="entry name" value="Glutathione-S-Trfase_C_sf"/>
</dbReference>
<gene>
    <name evidence="4" type="ORF">WJX72_000670</name>
</gene>
<dbReference type="PROSITE" id="PS50404">
    <property type="entry name" value="GST_NTER"/>
    <property type="match status" value="1"/>
</dbReference>
<protein>
    <recommendedName>
        <fullName evidence="6">Glutathione S-transferase</fullName>
    </recommendedName>
</protein>
<dbReference type="PROSITE" id="PS51354">
    <property type="entry name" value="GLUTAREDOXIN_2"/>
    <property type="match status" value="1"/>
</dbReference>
<dbReference type="PROSITE" id="PS50405">
    <property type="entry name" value="GST_CTER"/>
    <property type="match status" value="1"/>
</dbReference>
<evidence type="ECO:0000259" key="2">
    <source>
        <dbReference type="PROSITE" id="PS50404"/>
    </source>
</evidence>
<dbReference type="Proteomes" id="UP001489004">
    <property type="component" value="Unassembled WGS sequence"/>
</dbReference>
<feature type="domain" description="GST C-terminal" evidence="3">
    <location>
        <begin position="167"/>
        <end position="294"/>
    </location>
</feature>
<evidence type="ECO:0000313" key="5">
    <source>
        <dbReference type="Proteomes" id="UP001489004"/>
    </source>
</evidence>
<evidence type="ECO:0000313" key="4">
    <source>
        <dbReference type="EMBL" id="KAK9811254.1"/>
    </source>
</evidence>
<dbReference type="InterPro" id="IPR050983">
    <property type="entry name" value="GST_Omega/HSP26"/>
</dbReference>
<dbReference type="SUPFAM" id="SSF52833">
    <property type="entry name" value="Thioredoxin-like"/>
    <property type="match status" value="1"/>
</dbReference>
<sequence>MLAGLKKAFTKDTDRPAGQAAEVSIRSLHFADNAPSWEELQQLVEAKQEEVGWHFTDPETGPTNPLSLRRTFGQPGEPRIKLYRDHAGWCPYCQKVWFQLEEKQVPYIIEKINMRCYGDKPADYLAKVPSGLLPAVEIDGHLITESMQIMRVLEEVFPERPLLPPAGSPESQRVNGLMQLERQFYGAWLQWLRNPWSHEQLKAQFIRAMDAIEEALGAVPGPYFLGEELSLIDVNFVPAVERAVASIAYYKGLVVRGSGRWPRLEAWFDALETRPAYLGLKSDFYTHCHDLPPQIGGCASVPEGAEFEAAIDGKDGKSWHLPLPPLTRTTTVEPFSPGDKPEQDRVEAAARLVRNHVNVVKFAARGCGAPGPRPVDAPLADPTAQPGVEHLDKVDAGLRHVAHALLAGVEAKQAAQQALRVGDGADGSLDGGPVRVSAAYMRDRVGVPRDMTYPAARQLRAHLNWLMDTLGGAS</sequence>
<dbReference type="SFLD" id="SFLDG00358">
    <property type="entry name" value="Main_(cytGST)"/>
    <property type="match status" value="1"/>
</dbReference>
<feature type="region of interest" description="Disordered" evidence="1">
    <location>
        <begin position="323"/>
        <end position="342"/>
    </location>
</feature>
<dbReference type="CDD" id="cd00299">
    <property type="entry name" value="GST_C_family"/>
    <property type="match status" value="1"/>
</dbReference>
<dbReference type="EMBL" id="JALJOR010000009">
    <property type="protein sequence ID" value="KAK9811254.1"/>
    <property type="molecule type" value="Genomic_DNA"/>
</dbReference>
<dbReference type="SFLD" id="SFLDS00019">
    <property type="entry name" value="Glutathione_Transferase_(cytos"/>
    <property type="match status" value="1"/>
</dbReference>
<organism evidence="4 5">
    <name type="scientific">[Myrmecia] bisecta</name>
    <dbReference type="NCBI Taxonomy" id="41462"/>
    <lineage>
        <taxon>Eukaryota</taxon>
        <taxon>Viridiplantae</taxon>
        <taxon>Chlorophyta</taxon>
        <taxon>core chlorophytes</taxon>
        <taxon>Trebouxiophyceae</taxon>
        <taxon>Trebouxiales</taxon>
        <taxon>Trebouxiaceae</taxon>
        <taxon>Myrmecia</taxon>
    </lineage>
</organism>
<evidence type="ECO:0000256" key="1">
    <source>
        <dbReference type="SAM" id="MobiDB-lite"/>
    </source>
</evidence>
<dbReference type="Pfam" id="PF13409">
    <property type="entry name" value="GST_N_2"/>
    <property type="match status" value="1"/>
</dbReference>
<dbReference type="Gene3D" id="1.20.1050.10">
    <property type="match status" value="1"/>
</dbReference>
<dbReference type="PANTHER" id="PTHR43968:SF14">
    <property type="entry name" value="GLUTATHIONE S-TRANSFERASE"/>
    <property type="match status" value="1"/>
</dbReference>
<dbReference type="InterPro" id="IPR036249">
    <property type="entry name" value="Thioredoxin-like_sf"/>
</dbReference>
<dbReference type="InterPro" id="IPR004045">
    <property type="entry name" value="Glutathione_S-Trfase_N"/>
</dbReference>
<reference evidence="4 5" key="1">
    <citation type="journal article" date="2024" name="Nat. Commun.">
        <title>Phylogenomics reveals the evolutionary origins of lichenization in chlorophyte algae.</title>
        <authorList>
            <person name="Puginier C."/>
            <person name="Libourel C."/>
            <person name="Otte J."/>
            <person name="Skaloud P."/>
            <person name="Haon M."/>
            <person name="Grisel S."/>
            <person name="Petersen M."/>
            <person name="Berrin J.G."/>
            <person name="Delaux P.M."/>
            <person name="Dal Grande F."/>
            <person name="Keller J."/>
        </authorList>
    </citation>
    <scope>NUCLEOTIDE SEQUENCE [LARGE SCALE GENOMIC DNA]</scope>
    <source>
        <strain evidence="4 5">SAG 2043</strain>
    </source>
</reference>
<dbReference type="CDD" id="cd00570">
    <property type="entry name" value="GST_N_family"/>
    <property type="match status" value="1"/>
</dbReference>
<evidence type="ECO:0008006" key="6">
    <source>
        <dbReference type="Google" id="ProtNLM"/>
    </source>
</evidence>
<feature type="domain" description="GST N-terminal" evidence="2">
    <location>
        <begin position="80"/>
        <end position="161"/>
    </location>
</feature>
<keyword evidence="5" id="KW-1185">Reference proteome</keyword>
<dbReference type="Pfam" id="PF13410">
    <property type="entry name" value="GST_C_2"/>
    <property type="match status" value="1"/>
</dbReference>